<keyword evidence="3 6" id="KW-0812">Transmembrane</keyword>
<keyword evidence="5 6" id="KW-0472">Membrane</keyword>
<comment type="caution">
    <text evidence="6">Lacks conserved residue(s) required for the propagation of feature annotation.</text>
</comment>
<feature type="region of interest" description="Disordered" evidence="7">
    <location>
        <begin position="1"/>
        <end position="27"/>
    </location>
</feature>
<evidence type="ECO:0000313" key="9">
    <source>
        <dbReference type="Proteomes" id="UP001519460"/>
    </source>
</evidence>
<feature type="transmembrane region" description="Helical" evidence="6">
    <location>
        <begin position="138"/>
        <end position="162"/>
    </location>
</feature>
<feature type="transmembrane region" description="Helical" evidence="6">
    <location>
        <begin position="100"/>
        <end position="118"/>
    </location>
</feature>
<name>A0ABD0M1W4_9CAEN</name>
<evidence type="ECO:0000256" key="5">
    <source>
        <dbReference type="ARBA" id="ARBA00023136"/>
    </source>
</evidence>
<keyword evidence="4 6" id="KW-1133">Transmembrane helix</keyword>
<organism evidence="8 9">
    <name type="scientific">Batillaria attramentaria</name>
    <dbReference type="NCBI Taxonomy" id="370345"/>
    <lineage>
        <taxon>Eukaryota</taxon>
        <taxon>Metazoa</taxon>
        <taxon>Spiralia</taxon>
        <taxon>Lophotrochozoa</taxon>
        <taxon>Mollusca</taxon>
        <taxon>Gastropoda</taxon>
        <taxon>Caenogastropoda</taxon>
        <taxon>Sorbeoconcha</taxon>
        <taxon>Cerithioidea</taxon>
        <taxon>Batillariidae</taxon>
        <taxon>Batillaria</taxon>
    </lineage>
</organism>
<reference evidence="8 9" key="1">
    <citation type="journal article" date="2023" name="Sci. Data">
        <title>Genome assembly of the Korean intertidal mud-creeper Batillaria attramentaria.</title>
        <authorList>
            <person name="Patra A.K."/>
            <person name="Ho P.T."/>
            <person name="Jun S."/>
            <person name="Lee S.J."/>
            <person name="Kim Y."/>
            <person name="Won Y.J."/>
        </authorList>
    </citation>
    <scope>NUCLEOTIDE SEQUENCE [LARGE SCALE GENOMIC DNA]</scope>
    <source>
        <strain evidence="8">Wonlab-2016</strain>
    </source>
</reference>
<evidence type="ECO:0000313" key="8">
    <source>
        <dbReference type="EMBL" id="KAK7505721.1"/>
    </source>
</evidence>
<comment type="caution">
    <text evidence="8">The sequence shown here is derived from an EMBL/GenBank/DDBJ whole genome shotgun (WGS) entry which is preliminary data.</text>
</comment>
<dbReference type="EMBL" id="JACVVK020000009">
    <property type="protein sequence ID" value="KAK7505721.1"/>
    <property type="molecule type" value="Genomic_DNA"/>
</dbReference>
<evidence type="ECO:0000256" key="7">
    <source>
        <dbReference type="SAM" id="MobiDB-lite"/>
    </source>
</evidence>
<evidence type="ECO:0000256" key="4">
    <source>
        <dbReference type="ARBA" id="ARBA00022989"/>
    </source>
</evidence>
<evidence type="ECO:0000256" key="2">
    <source>
        <dbReference type="ARBA" id="ARBA00008789"/>
    </source>
</evidence>
<comment type="subcellular location">
    <subcellularLocation>
        <location evidence="1 6">Membrane</location>
        <topology evidence="1 6">Multi-pass membrane protein</topology>
    </subcellularLocation>
</comment>
<protein>
    <recommendedName>
        <fullName evidence="6">XK-related protein</fullName>
    </recommendedName>
</protein>
<evidence type="ECO:0000256" key="3">
    <source>
        <dbReference type="ARBA" id="ARBA00022692"/>
    </source>
</evidence>
<dbReference type="Pfam" id="PF09815">
    <property type="entry name" value="XK-related"/>
    <property type="match status" value="1"/>
</dbReference>
<dbReference type="InterPro" id="IPR018629">
    <property type="entry name" value="XK-rel"/>
</dbReference>
<keyword evidence="9" id="KW-1185">Reference proteome</keyword>
<dbReference type="Proteomes" id="UP001519460">
    <property type="component" value="Unassembled WGS sequence"/>
</dbReference>
<accession>A0ABD0M1W4</accession>
<sequence length="192" mass="21585">MNETEKNWAHNTTSVKEEHTLSTSTDGRWCTAPEGILSTATEDTLFAVRNKQPPTAIADLQHSAKEDLQHSAKEDLLSTSDLPSPEREDMPLSNLDTQDGITHFELTVGVVSIVLYLVDMGSDIKMATFYFLRGELVYGALTTAFIVVTYIVLFIFGLICYFQNEVEDTNMTRGWKFCRMLFLFLGLSPVIM</sequence>
<dbReference type="GO" id="GO:0005886">
    <property type="term" value="C:plasma membrane"/>
    <property type="evidence" value="ECO:0007669"/>
    <property type="project" value="UniProtKB-ARBA"/>
</dbReference>
<proteinExistence type="inferred from homology"/>
<evidence type="ECO:0000256" key="6">
    <source>
        <dbReference type="RuleBase" id="RU910716"/>
    </source>
</evidence>
<dbReference type="AlphaFoldDB" id="A0ABD0M1W4"/>
<comment type="similarity">
    <text evidence="2 6">Belongs to the XK family.</text>
</comment>
<evidence type="ECO:0000256" key="1">
    <source>
        <dbReference type="ARBA" id="ARBA00004141"/>
    </source>
</evidence>
<gene>
    <name evidence="8" type="ORF">BaRGS_00002992</name>
</gene>